<evidence type="ECO:0000313" key="3">
    <source>
        <dbReference type="Proteomes" id="UP000028534"/>
    </source>
</evidence>
<dbReference type="Proteomes" id="UP000028534">
    <property type="component" value="Unassembled WGS sequence"/>
</dbReference>
<comment type="caution">
    <text evidence="2">The sequence shown here is derived from an EMBL/GenBank/DDBJ whole genome shotgun (WGS) entry which is preliminary data.</text>
</comment>
<dbReference type="STRING" id="13690.AX777_13385"/>
<name>A0A084EPC6_SPHYA</name>
<feature type="transmembrane region" description="Helical" evidence="1">
    <location>
        <begin position="81"/>
        <end position="101"/>
    </location>
</feature>
<dbReference type="RefSeq" id="WP_037518339.1">
    <property type="nucleotide sequence ID" value="NZ_JGVR01000007.1"/>
</dbReference>
<proteinExistence type="predicted"/>
<gene>
    <name evidence="2" type="ORF">CP98_01468</name>
</gene>
<keyword evidence="1" id="KW-0472">Membrane</keyword>
<organism evidence="2 3">
    <name type="scientific">Sphingobium yanoikuyae</name>
    <name type="common">Sphingomonas yanoikuyae</name>
    <dbReference type="NCBI Taxonomy" id="13690"/>
    <lineage>
        <taxon>Bacteria</taxon>
        <taxon>Pseudomonadati</taxon>
        <taxon>Pseudomonadota</taxon>
        <taxon>Alphaproteobacteria</taxon>
        <taxon>Sphingomonadales</taxon>
        <taxon>Sphingomonadaceae</taxon>
        <taxon>Sphingobium</taxon>
    </lineage>
</organism>
<sequence>MQIFLAYTIALIATSIFVVRYGGATGRWSIVGVWAGFILAQTAVLTIRPEGVLIRTILAIECASLLFKIIISMLSSRRWPIIVAAFQLNVAAVQVAVIVSPAYLTKFFYAMSTIWAVPVLVVMAMGTQMDRKHAFPA</sequence>
<feature type="transmembrane region" description="Helical" evidence="1">
    <location>
        <begin position="6"/>
        <end position="23"/>
    </location>
</feature>
<dbReference type="AlphaFoldDB" id="A0A084EPC6"/>
<feature type="transmembrane region" description="Helical" evidence="1">
    <location>
        <begin position="30"/>
        <end position="47"/>
    </location>
</feature>
<dbReference type="EMBL" id="JGVR01000007">
    <property type="protein sequence ID" value="KEZ19818.1"/>
    <property type="molecule type" value="Genomic_DNA"/>
</dbReference>
<reference evidence="2 3" key="1">
    <citation type="submission" date="2014-03" db="EMBL/GenBank/DDBJ databases">
        <title>Genome sequence of Sphingobium yanoikuyae B1.</title>
        <authorList>
            <person name="Gan H.M."/>
            <person name="Gan H.Y."/>
            <person name="Savka M.A."/>
        </authorList>
    </citation>
    <scope>NUCLEOTIDE SEQUENCE [LARGE SCALE GENOMIC DNA]</scope>
    <source>
        <strain evidence="2 3">B1</strain>
    </source>
</reference>
<keyword evidence="1" id="KW-0812">Transmembrane</keyword>
<keyword evidence="1" id="KW-1133">Transmembrane helix</keyword>
<dbReference type="PATRIC" id="fig|13690.10.peg.1515"/>
<accession>A0A084EPC6</accession>
<feature type="transmembrane region" description="Helical" evidence="1">
    <location>
        <begin position="107"/>
        <end position="126"/>
    </location>
</feature>
<evidence type="ECO:0000256" key="1">
    <source>
        <dbReference type="SAM" id="Phobius"/>
    </source>
</evidence>
<protein>
    <submittedName>
        <fullName evidence="2">Putative membrane protein</fullName>
    </submittedName>
</protein>
<feature type="transmembrane region" description="Helical" evidence="1">
    <location>
        <begin position="53"/>
        <end position="74"/>
    </location>
</feature>
<evidence type="ECO:0000313" key="2">
    <source>
        <dbReference type="EMBL" id="KEZ19818.1"/>
    </source>
</evidence>